<dbReference type="AlphaFoldDB" id="A0A4Y2X863"/>
<evidence type="ECO:0000313" key="2">
    <source>
        <dbReference type="Proteomes" id="UP000499080"/>
    </source>
</evidence>
<sequence length="81" mass="9468">MSYYPEKHLELWWMLFPGDPGSERAKRQSSGSIRKNIIDMVLPEDVKKLAETEIPPPEELSEDFAKLTFIPRSLKEQEMTM</sequence>
<gene>
    <name evidence="1" type="ORF">AVEN_4706_1</name>
</gene>
<dbReference type="EMBL" id="BGPR01072479">
    <property type="protein sequence ID" value="GBO45388.1"/>
    <property type="molecule type" value="Genomic_DNA"/>
</dbReference>
<proteinExistence type="predicted"/>
<accession>A0A4Y2X863</accession>
<name>A0A4Y2X863_ARAVE</name>
<protein>
    <submittedName>
        <fullName evidence="1">Uncharacterized protein</fullName>
    </submittedName>
</protein>
<evidence type="ECO:0000313" key="1">
    <source>
        <dbReference type="EMBL" id="GBO45388.1"/>
    </source>
</evidence>
<keyword evidence="2" id="KW-1185">Reference proteome</keyword>
<organism evidence="1 2">
    <name type="scientific">Araneus ventricosus</name>
    <name type="common">Orbweaver spider</name>
    <name type="synonym">Epeira ventricosa</name>
    <dbReference type="NCBI Taxonomy" id="182803"/>
    <lineage>
        <taxon>Eukaryota</taxon>
        <taxon>Metazoa</taxon>
        <taxon>Ecdysozoa</taxon>
        <taxon>Arthropoda</taxon>
        <taxon>Chelicerata</taxon>
        <taxon>Arachnida</taxon>
        <taxon>Araneae</taxon>
        <taxon>Araneomorphae</taxon>
        <taxon>Entelegynae</taxon>
        <taxon>Araneoidea</taxon>
        <taxon>Araneidae</taxon>
        <taxon>Araneus</taxon>
    </lineage>
</organism>
<comment type="caution">
    <text evidence="1">The sequence shown here is derived from an EMBL/GenBank/DDBJ whole genome shotgun (WGS) entry which is preliminary data.</text>
</comment>
<dbReference type="Proteomes" id="UP000499080">
    <property type="component" value="Unassembled WGS sequence"/>
</dbReference>
<reference evidence="1 2" key="1">
    <citation type="journal article" date="2019" name="Sci. Rep.">
        <title>Orb-weaving spider Araneus ventricosus genome elucidates the spidroin gene catalogue.</title>
        <authorList>
            <person name="Kono N."/>
            <person name="Nakamura H."/>
            <person name="Ohtoshi R."/>
            <person name="Moran D.A.P."/>
            <person name="Shinohara A."/>
            <person name="Yoshida Y."/>
            <person name="Fujiwara M."/>
            <person name="Mori M."/>
            <person name="Tomita M."/>
            <person name="Arakawa K."/>
        </authorList>
    </citation>
    <scope>NUCLEOTIDE SEQUENCE [LARGE SCALE GENOMIC DNA]</scope>
</reference>
<dbReference type="OrthoDB" id="295473at2759"/>
<feature type="non-terminal residue" evidence="1">
    <location>
        <position position="81"/>
    </location>
</feature>